<dbReference type="InterPro" id="IPR013252">
    <property type="entry name" value="Ndc80_Spc24"/>
</dbReference>
<keyword evidence="4 11" id="KW-0132">Cell division</keyword>
<dbReference type="GO" id="GO:0007059">
    <property type="term" value="P:chromosome segregation"/>
    <property type="evidence" value="ECO:0007669"/>
    <property type="project" value="TreeGrafter"/>
</dbReference>
<evidence type="ECO:0000256" key="12">
    <source>
        <dbReference type="SAM" id="Coils"/>
    </source>
</evidence>
<keyword evidence="14" id="KW-1185">Reference proteome</keyword>
<evidence type="ECO:0000256" key="4">
    <source>
        <dbReference type="ARBA" id="ARBA00022618"/>
    </source>
</evidence>
<evidence type="ECO:0000256" key="7">
    <source>
        <dbReference type="ARBA" id="ARBA00023054"/>
    </source>
</evidence>
<dbReference type="GO" id="GO:0051301">
    <property type="term" value="P:cell division"/>
    <property type="evidence" value="ECO:0007669"/>
    <property type="project" value="UniProtKB-UniRule"/>
</dbReference>
<evidence type="ECO:0000313" key="14">
    <source>
        <dbReference type="Proteomes" id="UP001166286"/>
    </source>
</evidence>
<evidence type="ECO:0000313" key="13">
    <source>
        <dbReference type="EMBL" id="KAK0507492.1"/>
    </source>
</evidence>
<comment type="similarity">
    <text evidence="2 11">Belongs to the SPC24 family.</text>
</comment>
<evidence type="ECO:0000256" key="8">
    <source>
        <dbReference type="ARBA" id="ARBA00023242"/>
    </source>
</evidence>
<dbReference type="Gene3D" id="3.30.160.430">
    <property type="match status" value="1"/>
</dbReference>
<reference evidence="13" key="1">
    <citation type="submission" date="2023-03" db="EMBL/GenBank/DDBJ databases">
        <title>Complete genome of Cladonia borealis.</title>
        <authorList>
            <person name="Park H."/>
        </authorList>
    </citation>
    <scope>NUCLEOTIDE SEQUENCE</scope>
    <source>
        <strain evidence="13">ANT050790</strain>
    </source>
</reference>
<dbReference type="AlphaFoldDB" id="A0AA39UXL9"/>
<dbReference type="EMBL" id="JAFEKC020000023">
    <property type="protein sequence ID" value="KAK0507492.1"/>
    <property type="molecule type" value="Genomic_DNA"/>
</dbReference>
<dbReference type="Proteomes" id="UP001166286">
    <property type="component" value="Unassembled WGS sequence"/>
</dbReference>
<evidence type="ECO:0000256" key="10">
    <source>
        <dbReference type="ARBA" id="ARBA00023328"/>
    </source>
</evidence>
<dbReference type="PANTHER" id="PTHR22142:SF2">
    <property type="entry name" value="KINETOCHORE PROTEIN SPC24"/>
    <property type="match status" value="1"/>
</dbReference>
<comment type="subunit">
    <text evidence="11">Component of the NDC80 complex.</text>
</comment>
<keyword evidence="5 11" id="KW-0498">Mitosis</keyword>
<comment type="subcellular location">
    <subcellularLocation>
        <location evidence="1">Cytoplasm</location>
        <location evidence="1">Cytoskeleton</location>
        <location evidence="1">Microtubule organizing center</location>
    </subcellularLocation>
    <subcellularLocation>
        <location evidence="11">Nucleus</location>
    </subcellularLocation>
    <subcellularLocation>
        <location evidence="11">Chromosome</location>
        <location evidence="11">Centromere</location>
        <location evidence="11">Kinetochore</location>
    </subcellularLocation>
</comment>
<evidence type="ECO:0000256" key="5">
    <source>
        <dbReference type="ARBA" id="ARBA00022776"/>
    </source>
</evidence>
<dbReference type="GO" id="GO:0005634">
    <property type="term" value="C:nucleus"/>
    <property type="evidence" value="ECO:0007669"/>
    <property type="project" value="UniProtKB-SubCell"/>
</dbReference>
<evidence type="ECO:0000256" key="9">
    <source>
        <dbReference type="ARBA" id="ARBA00023306"/>
    </source>
</evidence>
<dbReference type="CDD" id="cd11565">
    <property type="entry name" value="RWD_Spc24"/>
    <property type="match status" value="1"/>
</dbReference>
<sequence>MLFDEDPAMLVQSTMANFHIDTDKIAIGRINESLSTLQQARELRIREAESALKKLSRNLATMSQQHNETVASQNSIDHASHIVELDTQKFRIAKAASDLEIEGERLEQELEGLKSQLHELDVQGAEGDEAARARREVDDPIILKLKVYRSLGIDVEADSAGNYNKAVIRNNQKGDVHVVNIDLKFSRFFYSNYFWQTMQ</sequence>
<evidence type="ECO:0000256" key="6">
    <source>
        <dbReference type="ARBA" id="ARBA00022838"/>
    </source>
</evidence>
<keyword evidence="8 11" id="KW-0539">Nucleus</keyword>
<dbReference type="GO" id="GO:0031262">
    <property type="term" value="C:Ndc80 complex"/>
    <property type="evidence" value="ECO:0007669"/>
    <property type="project" value="TreeGrafter"/>
</dbReference>
<accession>A0AA39UXL9</accession>
<evidence type="ECO:0000256" key="3">
    <source>
        <dbReference type="ARBA" id="ARBA00022454"/>
    </source>
</evidence>
<name>A0AA39UXL9_9LECA</name>
<comment type="caution">
    <text evidence="13">The sequence shown here is derived from an EMBL/GenBank/DDBJ whole genome shotgun (WGS) entry which is preliminary data.</text>
</comment>
<dbReference type="GO" id="GO:0005815">
    <property type="term" value="C:microtubule organizing center"/>
    <property type="evidence" value="ECO:0007669"/>
    <property type="project" value="UniProtKB-SubCell"/>
</dbReference>
<keyword evidence="9 11" id="KW-0131">Cell cycle</keyword>
<keyword evidence="10 11" id="KW-0137">Centromere</keyword>
<gene>
    <name evidence="13" type="ORF">JMJ35_010015</name>
</gene>
<feature type="coiled-coil region" evidence="12">
    <location>
        <begin position="96"/>
        <end position="123"/>
    </location>
</feature>
<dbReference type="SUPFAM" id="SSF143026">
    <property type="entry name" value="Kinetochore globular domain"/>
    <property type="match status" value="1"/>
</dbReference>
<keyword evidence="3 11" id="KW-0158">Chromosome</keyword>
<evidence type="ECO:0000256" key="1">
    <source>
        <dbReference type="ARBA" id="ARBA00004267"/>
    </source>
</evidence>
<dbReference type="PANTHER" id="PTHR22142">
    <property type="match status" value="1"/>
</dbReference>
<protein>
    <recommendedName>
        <fullName evidence="11">Kinetochore protein Spc24</fullName>
    </recommendedName>
</protein>
<dbReference type="Pfam" id="PF08286">
    <property type="entry name" value="Spc24"/>
    <property type="match status" value="1"/>
</dbReference>
<organism evidence="13 14">
    <name type="scientific">Cladonia borealis</name>
    <dbReference type="NCBI Taxonomy" id="184061"/>
    <lineage>
        <taxon>Eukaryota</taxon>
        <taxon>Fungi</taxon>
        <taxon>Dikarya</taxon>
        <taxon>Ascomycota</taxon>
        <taxon>Pezizomycotina</taxon>
        <taxon>Lecanoromycetes</taxon>
        <taxon>OSLEUM clade</taxon>
        <taxon>Lecanoromycetidae</taxon>
        <taxon>Lecanorales</taxon>
        <taxon>Lecanorineae</taxon>
        <taxon>Cladoniaceae</taxon>
        <taxon>Cladonia</taxon>
    </lineage>
</organism>
<proteinExistence type="inferred from homology"/>
<keyword evidence="7 12" id="KW-0175">Coiled coil</keyword>
<comment type="function">
    <text evidence="11">Acts as a component of the essential kinetochore-associated NDC80 complex, which is required for chromosome segregation and spindle checkpoint activity.</text>
</comment>
<evidence type="ECO:0000256" key="2">
    <source>
        <dbReference type="ARBA" id="ARBA00007804"/>
    </source>
</evidence>
<keyword evidence="6 11" id="KW-0995">Kinetochore</keyword>
<dbReference type="GO" id="GO:0008017">
    <property type="term" value="F:microtubule binding"/>
    <property type="evidence" value="ECO:0007669"/>
    <property type="project" value="TreeGrafter"/>
</dbReference>
<feature type="coiled-coil region" evidence="12">
    <location>
        <begin position="38"/>
        <end position="65"/>
    </location>
</feature>
<evidence type="ECO:0000256" key="11">
    <source>
        <dbReference type="RuleBase" id="RU368011"/>
    </source>
</evidence>
<dbReference type="InterPro" id="IPR038066">
    <property type="entry name" value="Spc24_Fungi_globular_sf"/>
</dbReference>